<proteinExistence type="predicted"/>
<feature type="region of interest" description="Disordered" evidence="2">
    <location>
        <begin position="27"/>
        <end position="80"/>
    </location>
</feature>
<name>G8C3D3_9MOLU</name>
<keyword evidence="1" id="KW-0175">Coiled coil</keyword>
<reference evidence="3" key="1">
    <citation type="submission" date="2011-11" db="EMBL/GenBank/DDBJ databases">
        <title>Complete genome sequence of Candidatus Mycoplasma haemominutum.</title>
        <authorList>
            <person name="Barker E.N."/>
            <person name="Darby A.C."/>
            <person name="Helps C.R."/>
            <person name="Peters I.R."/>
            <person name="Hughes M.A."/>
            <person name="Radford A.D."/>
            <person name="Novacco M."/>
            <person name="Boretti F."/>
            <person name="Hofmann-Lehmann R."/>
            <person name="Tasker S."/>
        </authorList>
    </citation>
    <scope>NUCLEOTIDE SEQUENCE</scope>
    <source>
        <strain evidence="3">Birmingham 1</strain>
    </source>
</reference>
<dbReference type="AlphaFoldDB" id="G8C3D3"/>
<gene>
    <name evidence="3" type="ORF">MHM_03130</name>
</gene>
<sequence length="190" mass="21508">MSLQSPGGGALITRELTTYSGELENISSEGDAQLEGENERISSEQATSTESFQKLNTQNQEAKAKSRTRREAGNDLISKNSALNLQSYQQQSTLNQKHLELSKSLQTSTQEFKTQLEEQFKNYHSQLKNTVSSETQKLEDALKKLQDSNTQLIQRVKLCIEKMPESIFEEIPQGKDWCTHLHEKQQKASS</sequence>
<dbReference type="EMBL" id="HE613254">
    <property type="protein sequence ID" value="CCE66831.1"/>
    <property type="molecule type" value="Genomic_DNA"/>
</dbReference>
<dbReference type="PATRIC" id="fig|1116213.3.peg.333"/>
<reference evidence="3" key="2">
    <citation type="submission" date="2011-11" db="EMBL/GenBank/DDBJ databases">
        <authorList>
            <person name="Barker E."/>
        </authorList>
    </citation>
    <scope>NUCLEOTIDE SEQUENCE</scope>
    <source>
        <strain evidence="3">Birmingham 1</strain>
    </source>
</reference>
<organism evidence="3">
    <name type="scientific">Candidatus Mycoplasma haematominutum 'Birmingham 1'</name>
    <dbReference type="NCBI Taxonomy" id="1116213"/>
    <lineage>
        <taxon>Bacteria</taxon>
        <taxon>Bacillati</taxon>
        <taxon>Mycoplasmatota</taxon>
        <taxon>Mollicutes</taxon>
        <taxon>Mycoplasmataceae</taxon>
        <taxon>Mycoplasma</taxon>
    </lineage>
</organism>
<feature type="compositionally biased region" description="Polar residues" evidence="2">
    <location>
        <begin position="43"/>
        <end position="61"/>
    </location>
</feature>
<dbReference type="HOGENOM" id="CLU_115378_0_0_14"/>
<dbReference type="KEGG" id="mhb:MHM_03130"/>
<protein>
    <submittedName>
        <fullName evidence="3">Uncharacterized protein</fullName>
    </submittedName>
</protein>
<evidence type="ECO:0000313" key="3">
    <source>
        <dbReference type="EMBL" id="CCE66831.1"/>
    </source>
</evidence>
<evidence type="ECO:0000256" key="1">
    <source>
        <dbReference type="SAM" id="Coils"/>
    </source>
</evidence>
<evidence type="ECO:0000256" key="2">
    <source>
        <dbReference type="SAM" id="MobiDB-lite"/>
    </source>
</evidence>
<accession>G8C3D3</accession>
<feature type="coiled-coil region" evidence="1">
    <location>
        <begin position="124"/>
        <end position="155"/>
    </location>
</feature>